<keyword evidence="1" id="KW-0175">Coiled coil</keyword>
<dbReference type="PANTHER" id="PTHR46082:SF6">
    <property type="entry name" value="AAA+ ATPASE DOMAIN-CONTAINING PROTEIN-RELATED"/>
    <property type="match status" value="1"/>
</dbReference>
<dbReference type="CDD" id="cd09008">
    <property type="entry name" value="MTAN"/>
    <property type="match status" value="1"/>
</dbReference>
<dbReference type="InterPro" id="IPR053137">
    <property type="entry name" value="NLR-like"/>
</dbReference>
<feature type="region of interest" description="Disordered" evidence="2">
    <location>
        <begin position="894"/>
        <end position="989"/>
    </location>
</feature>
<dbReference type="EMBL" id="JPOX01000012">
    <property type="protein sequence ID" value="KFX48587.1"/>
    <property type="molecule type" value="Genomic_DNA"/>
</dbReference>
<dbReference type="Gene3D" id="3.40.50.1580">
    <property type="entry name" value="Nucleoside phosphorylase domain"/>
    <property type="match status" value="1"/>
</dbReference>
<evidence type="ECO:0000313" key="4">
    <source>
        <dbReference type="EMBL" id="KFX48587.1"/>
    </source>
</evidence>
<dbReference type="InterPro" id="IPR035994">
    <property type="entry name" value="Nucleoside_phosphorylase_sf"/>
</dbReference>
<feature type="compositionally biased region" description="Basic and acidic residues" evidence="2">
    <location>
        <begin position="1044"/>
        <end position="1059"/>
    </location>
</feature>
<feature type="region of interest" description="Disordered" evidence="2">
    <location>
        <begin position="533"/>
        <end position="555"/>
    </location>
</feature>
<sequence>MNPEATPNSDFEIGIICAPPLEALAAKEIFHSIYSDNQFDGKERGDLNSYTKGSIGQHGVVLAHLPGMGKVNAATAASTFKSTFRNLKLVLLVGICGGVPEGANREQIVLGDVIIGTSVVQTDFGRQTPSGFNRKDTTRDNLRKPPPEIGSFLAKLESDKQNITATTLSYLHVLLDKPDFGTARFPGAHEDKVLAGSPPKSSRERSHNEPSIHFGAVAASDSVMKSGTDRDRIAKAEKVIAFEMEAAGLWDQLPTLIVKGVSDYADCHKNDMWREFASASAWACTKAVTEKWEKQATKEQYRIPFTVLPGTDRFNTDKPRPRHNSTADVGGGRWALNVSTSYNGVMCTTYYEEYVPSLTMDYNLVAQVDDNDAASQSGDSDIADHPSVEPASSGHQAHESIASVQQGRGNLIDSINPSDINHSSSYELIEDDDYAENVEQNKPIPATEAHSARQTSTAVDLTSIGAEIAPRSTEPLVRTSSDVSIPLRHPTPDLQSLQGAYVGNIERLEKSAERLSMTSSDLGVELRKLDLEQKRRSSASSAHQGPDSPSTREMSIGSLSNSIIAVNSAARSGGYSPGGFLTSPRGSIISGSRFRSTSVTSPLQEIHEPGHEEEMETTAVDTFDDRDVPILTPRPLPAHARNNEVELHNPYAADETFQEAAPDRPLTAQSTDTYQQVTNLFLDFDGVHFVPHPKEPGLSRQLSLNRPPLATSAEPLKEPQAGKDMVFYPAPIPKFLNLPQRLSKQSAKVNNEKRRTQLMGMISAADKEAKAEEIHDQRASKRLSTLPPQLRASVFFDHPSSNLATLEVQLKDRSAVSTLDSILDASTHAPVSAFTDHPIVGSAGAKVYGSADKKRASRLLAGKGGKDGTRTGPGPRESAFFVPGQGLHAYSDTEAAEGDPMHPGGSENKHGSHSPFSSDAESSGTHDSEEDTTDEEDDDEEDGISEPERFDNDESMLFGRPTTLLAELQMRKEEQKQRNRSAAKAFPNGMHSTLLELDAVAQAQSNKRRQKHVTLAWEAEAAVNPDDADDEDIPLGILYGNKNPAEEERPLGLMERRELEENEPLSKRRARLRGEAIPTAMPNKRASAMTRLQSSAAPESDSEDEGETLAQRLRRLKQEKKDKTKSVISTEFETEIMNELGRFLPNKPVAKEPEPTTKAVEKVVTNEEEEEEVVVVEQEEEETLAQRRKRLQAEAAQAQSKNVRASRSMADILSAYPASKAGFPVSGNAHARQTSLRPGSVHTQRLSTGFTVPPSMTFHAGLAQTPNHHPSMPDYETQPAYGNMPYNAAFMPGVAAGMTAYGASMQYPHNATMMQQNIIDPRQADIIDRWRQSIGR</sequence>
<dbReference type="GO" id="GO:0009116">
    <property type="term" value="P:nucleoside metabolic process"/>
    <property type="evidence" value="ECO:0007669"/>
    <property type="project" value="InterPro"/>
</dbReference>
<dbReference type="SUPFAM" id="SSF53167">
    <property type="entry name" value="Purine and uridine phosphorylases"/>
    <property type="match status" value="1"/>
</dbReference>
<feature type="compositionally biased region" description="Basic and acidic residues" evidence="2">
    <location>
        <begin position="133"/>
        <end position="146"/>
    </location>
</feature>
<dbReference type="HOGENOM" id="CLU_001373_0_0_1"/>
<proteinExistence type="predicted"/>
<reference key="1">
    <citation type="journal article" date="2014" name="PLoS Genet.">
        <title>Signature Gene Expression Reveals Novel Clues to the Molecular Mechanisms of Dimorphic Transition in Penicillium marneffei.</title>
        <authorList>
            <person name="Yang E."/>
            <person name="Wang G."/>
            <person name="Cai J."/>
            <person name="Woo P.C."/>
            <person name="Lau S.K."/>
            <person name="Yuen K.-Y."/>
            <person name="Chow W.-N."/>
            <person name="Lin X."/>
        </authorList>
    </citation>
    <scope>NUCLEOTIDE SEQUENCE [LARGE SCALE GENOMIC DNA]</scope>
    <source>
        <strain>PM1</strain>
    </source>
</reference>
<dbReference type="InterPro" id="IPR000845">
    <property type="entry name" value="Nucleoside_phosphorylase_d"/>
</dbReference>
<name>A0A093V7S0_TALMA</name>
<evidence type="ECO:0000259" key="3">
    <source>
        <dbReference type="Pfam" id="PF01048"/>
    </source>
</evidence>
<feature type="region of interest" description="Disordered" evidence="2">
    <location>
        <begin position="858"/>
        <end position="882"/>
    </location>
</feature>
<feature type="compositionally biased region" description="Acidic residues" evidence="2">
    <location>
        <begin position="928"/>
        <end position="945"/>
    </location>
</feature>
<feature type="region of interest" description="Disordered" evidence="2">
    <location>
        <begin position="372"/>
        <end position="399"/>
    </location>
</feature>
<dbReference type="GO" id="GO:0003824">
    <property type="term" value="F:catalytic activity"/>
    <property type="evidence" value="ECO:0007669"/>
    <property type="project" value="InterPro"/>
</dbReference>
<feature type="region of interest" description="Disordered" evidence="2">
    <location>
        <begin position="591"/>
        <end position="614"/>
    </location>
</feature>
<protein>
    <submittedName>
        <fullName evidence="4">5'-methylthioadenosine/S-adenosylhomocysteine nucleosidase</fullName>
    </submittedName>
</protein>
<reference evidence="4" key="2">
    <citation type="journal article" date="2014" name="PLoS Genet.">
        <title>Signature gene expression reveals novel clues to the molecular mechanisms of dimorphic transition in Penicillium marneffei.</title>
        <authorList>
            <person name="Yang E."/>
            <person name="Wang G."/>
            <person name="Cai J."/>
            <person name="Woo P.C."/>
            <person name="Lau S.K."/>
            <person name="Yuen K.-Y."/>
            <person name="Chow W.-N."/>
            <person name="Lin X."/>
        </authorList>
    </citation>
    <scope>NUCLEOTIDE SEQUENCE</scope>
    <source>
        <strain evidence="4">PM1</strain>
    </source>
</reference>
<evidence type="ECO:0000256" key="2">
    <source>
        <dbReference type="SAM" id="MobiDB-lite"/>
    </source>
</evidence>
<evidence type="ECO:0000256" key="1">
    <source>
        <dbReference type="SAM" id="Coils"/>
    </source>
</evidence>
<dbReference type="Pfam" id="PF01048">
    <property type="entry name" value="PNP_UDP_1"/>
    <property type="match status" value="1"/>
</dbReference>
<feature type="domain" description="Nucleoside phosphorylase" evidence="3">
    <location>
        <begin position="13"/>
        <end position="277"/>
    </location>
</feature>
<dbReference type="PANTHER" id="PTHR46082">
    <property type="entry name" value="ATP/GTP-BINDING PROTEIN-RELATED"/>
    <property type="match status" value="1"/>
</dbReference>
<dbReference type="eggNOG" id="ENOG502SA0I">
    <property type="taxonomic scope" value="Eukaryota"/>
</dbReference>
<organism evidence="4">
    <name type="scientific">Talaromyces marneffei PM1</name>
    <dbReference type="NCBI Taxonomy" id="1077442"/>
    <lineage>
        <taxon>Eukaryota</taxon>
        <taxon>Fungi</taxon>
        <taxon>Dikarya</taxon>
        <taxon>Ascomycota</taxon>
        <taxon>Pezizomycotina</taxon>
        <taxon>Eurotiomycetes</taxon>
        <taxon>Eurotiomycetidae</taxon>
        <taxon>Eurotiales</taxon>
        <taxon>Trichocomaceae</taxon>
        <taxon>Talaromyces</taxon>
        <taxon>Talaromyces sect. Talaromyces</taxon>
    </lineage>
</organism>
<feature type="region of interest" description="Disordered" evidence="2">
    <location>
        <begin position="125"/>
        <end position="149"/>
    </location>
</feature>
<feature type="compositionally biased region" description="Basic and acidic residues" evidence="2">
    <location>
        <begin position="201"/>
        <end position="210"/>
    </location>
</feature>
<feature type="region of interest" description="Disordered" evidence="2">
    <location>
        <begin position="189"/>
        <end position="212"/>
    </location>
</feature>
<gene>
    <name evidence="4" type="ORF">GQ26_0122760</name>
</gene>
<feature type="region of interest" description="Disordered" evidence="2">
    <location>
        <begin position="1026"/>
        <end position="1126"/>
    </location>
</feature>
<comment type="caution">
    <text evidence="4">The sequence shown here is derived from an EMBL/GenBank/DDBJ whole genome shotgun (WGS) entry which is preliminary data.</text>
</comment>
<feature type="coiled-coil region" evidence="1">
    <location>
        <begin position="1166"/>
        <end position="1208"/>
    </location>
</feature>
<accession>A0A093V7S0</accession>
<feature type="compositionally biased region" description="Polar residues" evidence="2">
    <location>
        <begin position="538"/>
        <end position="555"/>
    </location>
</feature>